<reference evidence="3" key="1">
    <citation type="journal article" date="2013" name="Science">
        <title>The Amborella genome and the evolution of flowering plants.</title>
        <authorList>
            <consortium name="Amborella Genome Project"/>
        </authorList>
    </citation>
    <scope>NUCLEOTIDE SEQUENCE [LARGE SCALE GENOMIC DNA]</scope>
</reference>
<sequence length="128" mass="15077">MDHYKVLELRSDATKEEIKEAFRKLALKFHPDRHTHSSKEIKESSIHRFKQISEAYDILGDDKKRANYDRGRGPFNRGVNYSGSYGFYKSSYRPRTRPKSSNYSGFDSGILFQFLTQRRFLLNVAFAR</sequence>
<feature type="domain" description="J" evidence="1">
    <location>
        <begin position="2"/>
        <end position="72"/>
    </location>
</feature>
<dbReference type="AlphaFoldDB" id="W1NUW9"/>
<dbReference type="InterPro" id="IPR001623">
    <property type="entry name" value="DnaJ_domain"/>
</dbReference>
<organism evidence="2 3">
    <name type="scientific">Amborella trichopoda</name>
    <dbReference type="NCBI Taxonomy" id="13333"/>
    <lineage>
        <taxon>Eukaryota</taxon>
        <taxon>Viridiplantae</taxon>
        <taxon>Streptophyta</taxon>
        <taxon>Embryophyta</taxon>
        <taxon>Tracheophyta</taxon>
        <taxon>Spermatophyta</taxon>
        <taxon>Magnoliopsida</taxon>
        <taxon>Amborellales</taxon>
        <taxon>Amborellaceae</taxon>
        <taxon>Amborella</taxon>
    </lineage>
</organism>
<evidence type="ECO:0000313" key="3">
    <source>
        <dbReference type="Proteomes" id="UP000017836"/>
    </source>
</evidence>
<dbReference type="Proteomes" id="UP000017836">
    <property type="component" value="Unassembled WGS sequence"/>
</dbReference>
<gene>
    <name evidence="2" type="ORF">AMTR_s00101p00079930</name>
</gene>
<dbReference type="STRING" id="13333.W1NUW9"/>
<proteinExistence type="predicted"/>
<name>W1NUW9_AMBTC</name>
<evidence type="ECO:0000313" key="2">
    <source>
        <dbReference type="EMBL" id="ERM99055.1"/>
    </source>
</evidence>
<dbReference type="eggNOG" id="KOG0714">
    <property type="taxonomic scope" value="Eukaryota"/>
</dbReference>
<accession>W1NUW9</accession>
<dbReference type="InterPro" id="IPR050817">
    <property type="entry name" value="DjlA_DnaK_co-chaperone"/>
</dbReference>
<dbReference type="SUPFAM" id="SSF46565">
    <property type="entry name" value="Chaperone J-domain"/>
    <property type="match status" value="1"/>
</dbReference>
<dbReference type="InterPro" id="IPR036869">
    <property type="entry name" value="J_dom_sf"/>
</dbReference>
<dbReference type="InterPro" id="IPR018253">
    <property type="entry name" value="DnaJ_domain_CS"/>
</dbReference>
<dbReference type="Pfam" id="PF00226">
    <property type="entry name" value="DnaJ"/>
    <property type="match status" value="1"/>
</dbReference>
<dbReference type="PRINTS" id="PR00625">
    <property type="entry name" value="JDOMAIN"/>
</dbReference>
<protein>
    <recommendedName>
        <fullName evidence="1">J domain-containing protein</fullName>
    </recommendedName>
</protein>
<dbReference type="SMART" id="SM00271">
    <property type="entry name" value="DnaJ"/>
    <property type="match status" value="1"/>
</dbReference>
<evidence type="ECO:0000259" key="1">
    <source>
        <dbReference type="PROSITE" id="PS50076"/>
    </source>
</evidence>
<dbReference type="Gramene" id="ERM99055">
    <property type="protein sequence ID" value="ERM99055"/>
    <property type="gene ID" value="AMTR_s00101p00079930"/>
</dbReference>
<dbReference type="PROSITE" id="PS50076">
    <property type="entry name" value="DNAJ_2"/>
    <property type="match status" value="1"/>
</dbReference>
<dbReference type="PANTHER" id="PTHR24074">
    <property type="entry name" value="CO-CHAPERONE PROTEIN DJLA"/>
    <property type="match status" value="1"/>
</dbReference>
<dbReference type="EMBL" id="KI395058">
    <property type="protein sequence ID" value="ERM99055.1"/>
    <property type="molecule type" value="Genomic_DNA"/>
</dbReference>
<dbReference type="Gene3D" id="1.10.287.110">
    <property type="entry name" value="DnaJ domain"/>
    <property type="match status" value="1"/>
</dbReference>
<dbReference type="OMA" id="MVLRFMT"/>
<dbReference type="PROSITE" id="PS00636">
    <property type="entry name" value="DNAJ_1"/>
    <property type="match status" value="1"/>
</dbReference>
<keyword evidence="3" id="KW-1185">Reference proteome</keyword>
<dbReference type="CDD" id="cd06257">
    <property type="entry name" value="DnaJ"/>
    <property type="match status" value="1"/>
</dbReference>
<dbReference type="HOGENOM" id="CLU_085531_1_0_1"/>